<organism evidence="2 3">
    <name type="scientific">Burkholderia ubonensis subsp. mesacidophila</name>
    <dbReference type="NCBI Taxonomy" id="265293"/>
    <lineage>
        <taxon>Bacteria</taxon>
        <taxon>Pseudomonadati</taxon>
        <taxon>Pseudomonadota</taxon>
        <taxon>Betaproteobacteria</taxon>
        <taxon>Burkholderiales</taxon>
        <taxon>Burkholderiaceae</taxon>
        <taxon>Burkholderia</taxon>
        <taxon>Burkholderia cepacia complex</taxon>
    </lineage>
</organism>
<sequence length="204" mass="22252">MSGKEKCFQAAWDTVKETTGDESMDIDSQQTWGLENGQWISNYDGWWQAIRRFMGAVATQVRRPDLTITQNGTKSVVDLKFNRENGQPDKWGTKIGNSGGTQKEDYGQINKQQNGGKDPYDNTPELSEQSCKCNEETKVEQLVVSPSASFAQDPLLFQGMDPTTAQALQEGFAAAGRGLQGIGELGGRLLGGRGGFLEGEPIVP</sequence>
<dbReference type="EMBL" id="MTZU01000019">
    <property type="protein sequence ID" value="PCE33261.1"/>
    <property type="molecule type" value="Genomic_DNA"/>
</dbReference>
<reference evidence="2 3" key="1">
    <citation type="submission" date="2017-01" db="EMBL/GenBank/DDBJ databases">
        <title>Whole-Genome Shotgun Sequencing of Two beta-Proteobacterial Species in Search of the Bulgecin Biosynthetic Cluster.</title>
        <authorList>
            <person name="Horsman M.E."/>
            <person name="Marous D.R."/>
            <person name="Li R."/>
            <person name="Oliver R.A."/>
            <person name="Byun B."/>
            <person name="Emrich S.J."/>
            <person name="Boggess B."/>
            <person name="Townsend C.A."/>
            <person name="Mobashery S."/>
        </authorList>
    </citation>
    <scope>NUCLEOTIDE SEQUENCE [LARGE SCALE GENOMIC DNA]</scope>
    <source>
        <strain evidence="2 3">ATCC 31433</strain>
    </source>
</reference>
<comment type="caution">
    <text evidence="2">The sequence shown here is derived from an EMBL/GenBank/DDBJ whole genome shotgun (WGS) entry which is preliminary data.</text>
</comment>
<feature type="region of interest" description="Disordered" evidence="1">
    <location>
        <begin position="81"/>
        <end position="129"/>
    </location>
</feature>
<accession>A0A2A4FIQ5</accession>
<evidence type="ECO:0000256" key="1">
    <source>
        <dbReference type="SAM" id="MobiDB-lite"/>
    </source>
</evidence>
<protein>
    <submittedName>
        <fullName evidence="2">Uncharacterized protein</fullName>
    </submittedName>
</protein>
<gene>
    <name evidence="2" type="ORF">BZL54_05980</name>
</gene>
<dbReference type="Proteomes" id="UP000217994">
    <property type="component" value="Unassembled WGS sequence"/>
</dbReference>
<dbReference type="AlphaFoldDB" id="A0A2A4FIQ5"/>
<evidence type="ECO:0000313" key="3">
    <source>
        <dbReference type="Proteomes" id="UP000217994"/>
    </source>
</evidence>
<name>A0A2A4FIQ5_9BURK</name>
<evidence type="ECO:0000313" key="2">
    <source>
        <dbReference type="EMBL" id="PCE33261.1"/>
    </source>
</evidence>
<proteinExistence type="predicted"/>